<feature type="transmembrane region" description="Helical" evidence="9">
    <location>
        <begin position="107"/>
        <end position="128"/>
    </location>
</feature>
<accession>A0A3Q8S651</accession>
<evidence type="ECO:0000256" key="6">
    <source>
        <dbReference type="ARBA" id="ARBA00022840"/>
    </source>
</evidence>
<dbReference type="InterPro" id="IPR027417">
    <property type="entry name" value="P-loop_NTPase"/>
</dbReference>
<proteinExistence type="inferred from homology"/>
<dbReference type="InterPro" id="IPR017871">
    <property type="entry name" value="ABC_transporter-like_CS"/>
</dbReference>
<dbReference type="InterPro" id="IPR050366">
    <property type="entry name" value="BP-dependent_transpt_permease"/>
</dbReference>
<dbReference type="GO" id="GO:0005524">
    <property type="term" value="F:ATP binding"/>
    <property type="evidence" value="ECO:0007669"/>
    <property type="project" value="UniProtKB-KW"/>
</dbReference>
<evidence type="ECO:0000256" key="1">
    <source>
        <dbReference type="ARBA" id="ARBA00004651"/>
    </source>
</evidence>
<evidence type="ECO:0000259" key="11">
    <source>
        <dbReference type="PROSITE" id="PS50928"/>
    </source>
</evidence>
<keyword evidence="6 12" id="KW-0067">ATP-binding</keyword>
<dbReference type="PROSITE" id="PS00211">
    <property type="entry name" value="ABC_TRANSPORTER_1"/>
    <property type="match status" value="1"/>
</dbReference>
<dbReference type="GO" id="GO:0005886">
    <property type="term" value="C:plasma membrane"/>
    <property type="evidence" value="ECO:0007669"/>
    <property type="project" value="UniProtKB-SubCell"/>
</dbReference>
<feature type="domain" description="ABC transporter" evidence="10">
    <location>
        <begin position="308"/>
        <end position="553"/>
    </location>
</feature>
<dbReference type="GO" id="GO:0055085">
    <property type="term" value="P:transmembrane transport"/>
    <property type="evidence" value="ECO:0007669"/>
    <property type="project" value="InterPro"/>
</dbReference>
<dbReference type="OrthoDB" id="9783218at2"/>
<sequence>MNRMKRLNRWNRLKITGGAIVALFIATAIIGPSLAQFAPFALEGERFTIPSRVHWLGTNSLGQDIFSGIVHGARITLFIGLAVALLSTFLSALLGLLAGYSQRLDPLLNSLANMLLVLPSLLLILIVASFTGGGMWQLIITLGLLTWPGYMRLIRASVLSLKEREFVKSAQLFGGGTFYILRKHLLPFLWPILKTKFILSFRQAVIMEASLSFIGVGDPNRPSWGKMLQQAFGTSETWMTDAWQWTVLPPTMAILLITLGLALMGEADVASASSERIVAEKAIAHKPKPVLSKKTADTPDSWASQAVIAADDLCVTYAGEVIIEPLSLSVESGTVTALIGQSGSGKTTLARALYGLLPHAAVQGSVHINGKRVYGWGQGDKSEAGIGMRRWVDAAFIFQDSSSSFNPLLTVGQQFTEAIPDLITKQEKRRIAAEALREVQLNERLLEHYPHELSGGMLSRALIALALLNKPAVLIADEPTAALDPILKREILELMVEKVREYGMTLLLITHDIPAAVHTADKIMVLHSGKMVKCLNKDEWIVWQGLVQEHKVWRFT</sequence>
<evidence type="ECO:0000313" key="13">
    <source>
        <dbReference type="Proteomes" id="UP000273145"/>
    </source>
</evidence>
<dbReference type="GO" id="GO:0016887">
    <property type="term" value="F:ATP hydrolysis activity"/>
    <property type="evidence" value="ECO:0007669"/>
    <property type="project" value="InterPro"/>
</dbReference>
<evidence type="ECO:0000259" key="10">
    <source>
        <dbReference type="PROSITE" id="PS50893"/>
    </source>
</evidence>
<keyword evidence="8 9" id="KW-0472">Membrane</keyword>
<feature type="transmembrane region" description="Helical" evidence="9">
    <location>
        <begin position="75"/>
        <end position="100"/>
    </location>
</feature>
<keyword evidence="2 9" id="KW-0813">Transport</keyword>
<dbReference type="Pfam" id="PF00005">
    <property type="entry name" value="ABC_tran"/>
    <property type="match status" value="1"/>
</dbReference>
<evidence type="ECO:0000256" key="3">
    <source>
        <dbReference type="ARBA" id="ARBA00022475"/>
    </source>
</evidence>
<dbReference type="Proteomes" id="UP000273145">
    <property type="component" value="Chromosome"/>
</dbReference>
<dbReference type="Gene3D" id="1.10.3720.10">
    <property type="entry name" value="MetI-like"/>
    <property type="match status" value="1"/>
</dbReference>
<dbReference type="RefSeq" id="WP_125084170.1">
    <property type="nucleotide sequence ID" value="NZ_CP034248.1"/>
</dbReference>
<dbReference type="PROSITE" id="PS50893">
    <property type="entry name" value="ABC_TRANSPORTER_2"/>
    <property type="match status" value="1"/>
</dbReference>
<comment type="subcellular location">
    <subcellularLocation>
        <location evidence="1 9">Cell membrane</location>
        <topology evidence="1 9">Multi-pass membrane protein</topology>
    </subcellularLocation>
</comment>
<dbReference type="SUPFAM" id="SSF52540">
    <property type="entry name" value="P-loop containing nucleoside triphosphate hydrolases"/>
    <property type="match status" value="1"/>
</dbReference>
<dbReference type="KEGG" id="plen:EIM92_19030"/>
<dbReference type="CDD" id="cd06261">
    <property type="entry name" value="TM_PBP2"/>
    <property type="match status" value="1"/>
</dbReference>
<dbReference type="PANTHER" id="PTHR43386">
    <property type="entry name" value="OLIGOPEPTIDE TRANSPORT SYSTEM PERMEASE PROTEIN APPC"/>
    <property type="match status" value="1"/>
</dbReference>
<dbReference type="InterPro" id="IPR035906">
    <property type="entry name" value="MetI-like_sf"/>
</dbReference>
<evidence type="ECO:0000256" key="9">
    <source>
        <dbReference type="RuleBase" id="RU363032"/>
    </source>
</evidence>
<dbReference type="AlphaFoldDB" id="A0A3Q8S651"/>
<evidence type="ECO:0000256" key="7">
    <source>
        <dbReference type="ARBA" id="ARBA00022989"/>
    </source>
</evidence>
<dbReference type="CDD" id="cd03257">
    <property type="entry name" value="ABC_NikE_OppD_transporters"/>
    <property type="match status" value="1"/>
</dbReference>
<keyword evidence="3" id="KW-1003">Cell membrane</keyword>
<dbReference type="PANTHER" id="PTHR43386:SF1">
    <property type="entry name" value="D,D-DIPEPTIDE TRANSPORT SYSTEM PERMEASE PROTEIN DDPC-RELATED"/>
    <property type="match status" value="1"/>
</dbReference>
<comment type="similarity">
    <text evidence="9">Belongs to the binding-protein-dependent transport system permease family.</text>
</comment>
<dbReference type="SUPFAM" id="SSF161098">
    <property type="entry name" value="MetI-like"/>
    <property type="match status" value="1"/>
</dbReference>
<dbReference type="PROSITE" id="PS50928">
    <property type="entry name" value="ABC_TM1"/>
    <property type="match status" value="1"/>
</dbReference>
<name>A0A3Q8S651_9BACL</name>
<evidence type="ECO:0000313" key="12">
    <source>
        <dbReference type="EMBL" id="AZK48003.1"/>
    </source>
</evidence>
<feature type="domain" description="ABC transmembrane type-1" evidence="11">
    <location>
        <begin position="77"/>
        <end position="265"/>
    </location>
</feature>
<evidence type="ECO:0000256" key="2">
    <source>
        <dbReference type="ARBA" id="ARBA00022448"/>
    </source>
</evidence>
<dbReference type="Gene3D" id="3.40.50.300">
    <property type="entry name" value="P-loop containing nucleotide triphosphate hydrolases"/>
    <property type="match status" value="1"/>
</dbReference>
<evidence type="ECO:0000256" key="5">
    <source>
        <dbReference type="ARBA" id="ARBA00022741"/>
    </source>
</evidence>
<keyword evidence="5" id="KW-0547">Nucleotide-binding</keyword>
<evidence type="ECO:0000256" key="8">
    <source>
        <dbReference type="ARBA" id="ARBA00023136"/>
    </source>
</evidence>
<evidence type="ECO:0000256" key="4">
    <source>
        <dbReference type="ARBA" id="ARBA00022692"/>
    </source>
</evidence>
<keyword evidence="13" id="KW-1185">Reference proteome</keyword>
<dbReference type="Pfam" id="PF00528">
    <property type="entry name" value="BPD_transp_1"/>
    <property type="match status" value="1"/>
</dbReference>
<dbReference type="SMART" id="SM00382">
    <property type="entry name" value="AAA"/>
    <property type="match status" value="1"/>
</dbReference>
<dbReference type="EMBL" id="CP034248">
    <property type="protein sequence ID" value="AZK48003.1"/>
    <property type="molecule type" value="Genomic_DNA"/>
</dbReference>
<reference evidence="12 13" key="1">
    <citation type="submission" date="2018-11" db="EMBL/GenBank/DDBJ databases">
        <title>Genome sequencing of Paenibacillus lentus DSM25539(T).</title>
        <authorList>
            <person name="Kook J.-K."/>
            <person name="Park S.-N."/>
            <person name="Lim Y.K."/>
        </authorList>
    </citation>
    <scope>NUCLEOTIDE SEQUENCE [LARGE SCALE GENOMIC DNA]</scope>
    <source>
        <strain evidence="12 13">DSM 25539</strain>
    </source>
</reference>
<dbReference type="InterPro" id="IPR000515">
    <property type="entry name" value="MetI-like"/>
</dbReference>
<dbReference type="InterPro" id="IPR003593">
    <property type="entry name" value="AAA+_ATPase"/>
</dbReference>
<organism evidence="12 13">
    <name type="scientific">Paenibacillus lentus</name>
    <dbReference type="NCBI Taxonomy" id="1338368"/>
    <lineage>
        <taxon>Bacteria</taxon>
        <taxon>Bacillati</taxon>
        <taxon>Bacillota</taxon>
        <taxon>Bacilli</taxon>
        <taxon>Bacillales</taxon>
        <taxon>Paenibacillaceae</taxon>
        <taxon>Paenibacillus</taxon>
    </lineage>
</organism>
<keyword evidence="7 9" id="KW-1133">Transmembrane helix</keyword>
<protein>
    <submittedName>
        <fullName evidence="12">ATP-binding cassette domain-containing protein</fullName>
    </submittedName>
</protein>
<dbReference type="InterPro" id="IPR003439">
    <property type="entry name" value="ABC_transporter-like_ATP-bd"/>
</dbReference>
<gene>
    <name evidence="12" type="ORF">EIM92_19030</name>
</gene>
<keyword evidence="4 9" id="KW-0812">Transmembrane</keyword>